<evidence type="ECO:0000313" key="2">
    <source>
        <dbReference type="EMBL" id="SIS96293.1"/>
    </source>
</evidence>
<sequence length="259" mass="27783">MMQAVIDTLNGTPVRAWKGGQGSRPLVYLHGFEQHPGAAAFLGKLAETRPVLAPEHPGFGASGGASGMTGILDLALHYRQWLEPLVQAHGPVDLMGHSLGGMFAAEMAAIFPHLVHRLVLVDAYGLWLDDTPMPDPFVIPAPELNAAKWADPAKWAKSEPNSHDGAPAEYVFYRSANLGAASRFMWPIPDRGLARRLPLIRAQTLVLHGAQDGLVPPVYAQAFADAIPGATVQLIDGAGHLPMIEQEDQFLAAVRSFLA</sequence>
<feature type="domain" description="AB hydrolase-1" evidence="1">
    <location>
        <begin position="26"/>
        <end position="252"/>
    </location>
</feature>
<dbReference type="GO" id="GO:0016020">
    <property type="term" value="C:membrane"/>
    <property type="evidence" value="ECO:0007669"/>
    <property type="project" value="TreeGrafter"/>
</dbReference>
<keyword evidence="3" id="KW-1185">Reference proteome</keyword>
<dbReference type="InterPro" id="IPR050266">
    <property type="entry name" value="AB_hydrolase_sf"/>
</dbReference>
<dbReference type="AlphaFoldDB" id="A0A1N7ND19"/>
<name>A0A1N7ND19_9RHOB</name>
<dbReference type="PANTHER" id="PTHR43798">
    <property type="entry name" value="MONOACYLGLYCEROL LIPASE"/>
    <property type="match status" value="1"/>
</dbReference>
<reference evidence="2 3" key="1">
    <citation type="submission" date="2017-01" db="EMBL/GenBank/DDBJ databases">
        <authorList>
            <person name="Mah S.A."/>
            <person name="Swanson W.J."/>
            <person name="Moy G.W."/>
            <person name="Vacquier V.D."/>
        </authorList>
    </citation>
    <scope>NUCLEOTIDE SEQUENCE [LARGE SCALE GENOMIC DNA]</scope>
    <source>
        <strain evidence="2 3">DSM 26375</strain>
    </source>
</reference>
<dbReference type="STRING" id="1086013.SAMN05421774_103307"/>
<proteinExistence type="predicted"/>
<dbReference type="Gene3D" id="3.40.50.1820">
    <property type="entry name" value="alpha/beta hydrolase"/>
    <property type="match status" value="1"/>
</dbReference>
<dbReference type="InterPro" id="IPR029058">
    <property type="entry name" value="AB_hydrolase_fold"/>
</dbReference>
<dbReference type="InterPro" id="IPR000073">
    <property type="entry name" value="AB_hydrolase_1"/>
</dbReference>
<gene>
    <name evidence="2" type="ORF">SAMN05421774_103307</name>
</gene>
<dbReference type="PANTHER" id="PTHR43798:SF33">
    <property type="entry name" value="HYDROLASE, PUTATIVE (AFU_ORTHOLOGUE AFUA_2G14860)-RELATED"/>
    <property type="match status" value="1"/>
</dbReference>
<dbReference type="Pfam" id="PF12697">
    <property type="entry name" value="Abhydrolase_6"/>
    <property type="match status" value="1"/>
</dbReference>
<dbReference type="RefSeq" id="WP_200799283.1">
    <property type="nucleotide sequence ID" value="NZ_BMEH01000003.1"/>
</dbReference>
<accession>A0A1N7ND19</accession>
<organism evidence="2 3">
    <name type="scientific">Gemmobacter megaterium</name>
    <dbReference type="NCBI Taxonomy" id="1086013"/>
    <lineage>
        <taxon>Bacteria</taxon>
        <taxon>Pseudomonadati</taxon>
        <taxon>Pseudomonadota</taxon>
        <taxon>Alphaproteobacteria</taxon>
        <taxon>Rhodobacterales</taxon>
        <taxon>Paracoccaceae</taxon>
        <taxon>Gemmobacter</taxon>
    </lineage>
</organism>
<dbReference type="SUPFAM" id="SSF53474">
    <property type="entry name" value="alpha/beta-Hydrolases"/>
    <property type="match status" value="1"/>
</dbReference>
<dbReference type="Proteomes" id="UP000186141">
    <property type="component" value="Unassembled WGS sequence"/>
</dbReference>
<protein>
    <submittedName>
        <fullName evidence="2">Pimeloyl-ACP methyl ester carboxylesterase</fullName>
    </submittedName>
</protein>
<dbReference type="PRINTS" id="PR00111">
    <property type="entry name" value="ABHYDROLASE"/>
</dbReference>
<evidence type="ECO:0000259" key="1">
    <source>
        <dbReference type="Pfam" id="PF12697"/>
    </source>
</evidence>
<evidence type="ECO:0000313" key="3">
    <source>
        <dbReference type="Proteomes" id="UP000186141"/>
    </source>
</evidence>
<dbReference type="EMBL" id="FTOT01000003">
    <property type="protein sequence ID" value="SIS96293.1"/>
    <property type="molecule type" value="Genomic_DNA"/>
</dbReference>